<feature type="transmembrane region" description="Helical" evidence="6">
    <location>
        <begin position="271"/>
        <end position="293"/>
    </location>
</feature>
<evidence type="ECO:0000256" key="4">
    <source>
        <dbReference type="ARBA" id="ARBA00022989"/>
    </source>
</evidence>
<accession>A0ABV3Z7U4</accession>
<comment type="subcellular location">
    <subcellularLocation>
        <location evidence="1">Cell membrane</location>
        <topology evidence="1">Multi-pass membrane protein</topology>
    </subcellularLocation>
</comment>
<dbReference type="Pfam" id="PF12698">
    <property type="entry name" value="ABC2_membrane_3"/>
    <property type="match status" value="1"/>
</dbReference>
<comment type="caution">
    <text evidence="8">The sequence shown here is derived from an EMBL/GenBank/DDBJ whole genome shotgun (WGS) entry which is preliminary data.</text>
</comment>
<name>A0ABV3Z7U4_9BACT</name>
<dbReference type="PANTHER" id="PTHR30294:SF46">
    <property type="entry name" value="ABC TRANSPORTER PERMEASE"/>
    <property type="match status" value="1"/>
</dbReference>
<dbReference type="Proteomes" id="UP001560573">
    <property type="component" value="Unassembled WGS sequence"/>
</dbReference>
<protein>
    <submittedName>
        <fullName evidence="8">ABC transporter permease</fullName>
    </submittedName>
</protein>
<dbReference type="PANTHER" id="PTHR30294">
    <property type="entry name" value="MEMBRANE COMPONENT OF ABC TRANSPORTER YHHJ-RELATED"/>
    <property type="match status" value="1"/>
</dbReference>
<evidence type="ECO:0000256" key="2">
    <source>
        <dbReference type="ARBA" id="ARBA00022475"/>
    </source>
</evidence>
<feature type="transmembrane region" description="Helical" evidence="6">
    <location>
        <begin position="239"/>
        <end position="259"/>
    </location>
</feature>
<keyword evidence="4 6" id="KW-1133">Transmembrane helix</keyword>
<dbReference type="Gene3D" id="3.40.1710.10">
    <property type="entry name" value="abc type-2 transporter like domain"/>
    <property type="match status" value="1"/>
</dbReference>
<keyword evidence="2" id="KW-1003">Cell membrane</keyword>
<feature type="transmembrane region" description="Helical" evidence="6">
    <location>
        <begin position="185"/>
        <end position="206"/>
    </location>
</feature>
<evidence type="ECO:0000256" key="1">
    <source>
        <dbReference type="ARBA" id="ARBA00004651"/>
    </source>
</evidence>
<evidence type="ECO:0000256" key="6">
    <source>
        <dbReference type="SAM" id="Phobius"/>
    </source>
</evidence>
<keyword evidence="3 6" id="KW-0812">Transmembrane</keyword>
<evidence type="ECO:0000313" key="9">
    <source>
        <dbReference type="Proteomes" id="UP001560573"/>
    </source>
</evidence>
<dbReference type="EMBL" id="JAULBC010000001">
    <property type="protein sequence ID" value="MEX6685933.1"/>
    <property type="molecule type" value="Genomic_DNA"/>
</dbReference>
<feature type="domain" description="ABC-2 type transporter transmembrane" evidence="7">
    <location>
        <begin position="23"/>
        <end position="376"/>
    </location>
</feature>
<feature type="transmembrane region" description="Helical" evidence="6">
    <location>
        <begin position="25"/>
        <end position="43"/>
    </location>
</feature>
<proteinExistence type="predicted"/>
<evidence type="ECO:0000256" key="3">
    <source>
        <dbReference type="ARBA" id="ARBA00022692"/>
    </source>
</evidence>
<reference evidence="8 9" key="1">
    <citation type="submission" date="2023-07" db="EMBL/GenBank/DDBJ databases">
        <authorList>
            <person name="Lian W.-H."/>
        </authorList>
    </citation>
    <scope>NUCLEOTIDE SEQUENCE [LARGE SCALE GENOMIC DNA]</scope>
    <source>
        <strain evidence="8 9">SYSU DXS3180</strain>
    </source>
</reference>
<evidence type="ECO:0000256" key="5">
    <source>
        <dbReference type="ARBA" id="ARBA00023136"/>
    </source>
</evidence>
<dbReference type="InterPro" id="IPR013525">
    <property type="entry name" value="ABC2_TM"/>
</dbReference>
<gene>
    <name evidence="8" type="ORF">QTN47_00420</name>
</gene>
<sequence length="393" mass="43704">MKRIRAIGALLLREAKIIAKDHSLLLTLLIAPLLYAFFYGSIYQYKEEENVKLAFVDDDNTSLSRMLKQQVSNLQMASVISVNNITEAKEMMYKGNCQGFIYVEKGLESKVLRLQQADVVLALNAARFLPSSDLLGAITQVSLTVSAGVRLKYFQTQGLTEQMAMSEVMPVNLDYRPLYNVRSNYGSFLLPGLLALILQQTLLIGLSGSVSGERQKRTVGSWLDISRNNLSLALYGKGAFYLLLFLCYAVFFLTVNFNILHLPVRGSVGALGFLMFLFLFTLIPMGVFIGSLFDTQVMNVQMMAFSTYPIFLITGYTFPLEALPEPVQCISSLLPTTPFIKSYISVVQNGATVMQNLPSIVHLLVLLLLYTLLAVWRIGKLSAVSHQLSAKTL</sequence>
<keyword evidence="9" id="KW-1185">Reference proteome</keyword>
<dbReference type="RefSeq" id="WP_369327322.1">
    <property type="nucleotide sequence ID" value="NZ_JAULBC010000001.1"/>
</dbReference>
<evidence type="ECO:0000313" key="8">
    <source>
        <dbReference type="EMBL" id="MEX6685933.1"/>
    </source>
</evidence>
<organism evidence="8 9">
    <name type="scientific">Danxiaibacter flavus</name>
    <dbReference type="NCBI Taxonomy" id="3049108"/>
    <lineage>
        <taxon>Bacteria</taxon>
        <taxon>Pseudomonadati</taxon>
        <taxon>Bacteroidota</taxon>
        <taxon>Chitinophagia</taxon>
        <taxon>Chitinophagales</taxon>
        <taxon>Chitinophagaceae</taxon>
        <taxon>Danxiaibacter</taxon>
    </lineage>
</organism>
<dbReference type="InterPro" id="IPR051449">
    <property type="entry name" value="ABC-2_transporter_component"/>
</dbReference>
<keyword evidence="5 6" id="KW-0472">Membrane</keyword>
<evidence type="ECO:0000259" key="7">
    <source>
        <dbReference type="Pfam" id="PF12698"/>
    </source>
</evidence>
<feature type="transmembrane region" description="Helical" evidence="6">
    <location>
        <begin position="360"/>
        <end position="379"/>
    </location>
</feature>